<dbReference type="Proteomes" id="UP000626844">
    <property type="component" value="Unassembled WGS sequence"/>
</dbReference>
<evidence type="ECO:0000313" key="1">
    <source>
        <dbReference type="EMBL" id="MBD1379200.1"/>
    </source>
</evidence>
<gene>
    <name evidence="1" type="ORF">IC621_03055</name>
</gene>
<reference evidence="1" key="1">
    <citation type="submission" date="2020-09" db="EMBL/GenBank/DDBJ databases">
        <title>A novel bacterium of genus Bacillus, isolated from South China Sea.</title>
        <authorList>
            <person name="Huang H."/>
            <person name="Mo K."/>
            <person name="Hu Y."/>
        </authorList>
    </citation>
    <scope>NUCLEOTIDE SEQUENCE</scope>
    <source>
        <strain evidence="1">IB182487</strain>
    </source>
</reference>
<accession>A0A926NE67</accession>
<organism evidence="1 2">
    <name type="scientific">Metabacillus arenae</name>
    <dbReference type="NCBI Taxonomy" id="2771434"/>
    <lineage>
        <taxon>Bacteria</taxon>
        <taxon>Bacillati</taxon>
        <taxon>Bacillota</taxon>
        <taxon>Bacilli</taxon>
        <taxon>Bacillales</taxon>
        <taxon>Bacillaceae</taxon>
        <taxon>Metabacillus</taxon>
    </lineage>
</organism>
<dbReference type="EMBL" id="JACXAI010000002">
    <property type="protein sequence ID" value="MBD1379200.1"/>
    <property type="molecule type" value="Genomic_DNA"/>
</dbReference>
<proteinExistence type="predicted"/>
<comment type="caution">
    <text evidence="1">The sequence shown here is derived from an EMBL/GenBank/DDBJ whole genome shotgun (WGS) entry which is preliminary data.</text>
</comment>
<sequence length="88" mass="9983">MGKLLNFQKEENCDCEICELVNEYGEIIQDADSLEELHSIIAELISEARSIGYKDALMQDVQNKMNILDEIHGVCNCDECDEDNCPID</sequence>
<name>A0A926NE67_9BACI</name>
<evidence type="ECO:0000313" key="2">
    <source>
        <dbReference type="Proteomes" id="UP000626844"/>
    </source>
</evidence>
<dbReference type="AlphaFoldDB" id="A0A926NE67"/>
<dbReference type="RefSeq" id="WP_191155588.1">
    <property type="nucleotide sequence ID" value="NZ_JACXAI010000002.1"/>
</dbReference>
<protein>
    <submittedName>
        <fullName evidence="1">Uncharacterized protein</fullName>
    </submittedName>
</protein>
<keyword evidence="2" id="KW-1185">Reference proteome</keyword>